<keyword evidence="2" id="KW-1185">Reference proteome</keyword>
<dbReference type="EMBL" id="BSXG01000113">
    <property type="protein sequence ID" value="GME44350.1"/>
    <property type="molecule type" value="Genomic_DNA"/>
</dbReference>
<proteinExistence type="predicted"/>
<sequence length="333" mass="36522">MALSWIQENIASFGGDPGLVTVAGESAGAMSVGYHLLTSAPADNLTAFFAQYRWFPIPDGRTVPTNPALALEAGNFSDVPLLIGSNTNEGTSFYRLFGIGVNNTAQYGTLIEAYSGANPFPNKTFHDLVAQYTALNLSAELGSVNPTIEPSLGSEYGRASVFLGDYLFTAGRRVTSQSWARRGLPAYSYRFNTIPSGVPPHILGAAHFQDVAFVFGDTSGTGWDHDPFDVQPLERRQRYGNLATVMSRMWISFANTLSPNYHGGGYFLTFLKKFTYTDREAELVPDFGEIWPAYSIAAPMNMVFDGNTTSHLEKDDWRADAINTMRESAPGWW</sequence>
<reference evidence="1" key="1">
    <citation type="submission" date="2024-09" db="EMBL/GenBank/DDBJ databases">
        <title>Draft Genome Sequences of Neofusicoccum parvum.</title>
        <authorList>
            <person name="Ashida A."/>
            <person name="Camagna M."/>
            <person name="Tanaka A."/>
            <person name="Takemoto D."/>
        </authorList>
    </citation>
    <scope>NUCLEOTIDE SEQUENCE</scope>
    <source>
        <strain evidence="1">PPO83</strain>
    </source>
</reference>
<dbReference type="Proteomes" id="UP001165186">
    <property type="component" value="Unassembled WGS sequence"/>
</dbReference>
<accession>A0ACB5SJH3</accession>
<protein>
    <submittedName>
        <fullName evidence="1">Carboxylesterase family protein</fullName>
    </submittedName>
</protein>
<name>A0ACB5SJH3_9PEZI</name>
<gene>
    <name evidence="1" type="primary">g9536</name>
    <name evidence="1" type="ORF">NpPPO83_00009536</name>
</gene>
<organism evidence="1 2">
    <name type="scientific">Neofusicoccum parvum</name>
    <dbReference type="NCBI Taxonomy" id="310453"/>
    <lineage>
        <taxon>Eukaryota</taxon>
        <taxon>Fungi</taxon>
        <taxon>Dikarya</taxon>
        <taxon>Ascomycota</taxon>
        <taxon>Pezizomycotina</taxon>
        <taxon>Dothideomycetes</taxon>
        <taxon>Dothideomycetes incertae sedis</taxon>
        <taxon>Botryosphaeriales</taxon>
        <taxon>Botryosphaeriaceae</taxon>
        <taxon>Neofusicoccum</taxon>
    </lineage>
</organism>
<evidence type="ECO:0000313" key="1">
    <source>
        <dbReference type="EMBL" id="GME44350.1"/>
    </source>
</evidence>
<evidence type="ECO:0000313" key="2">
    <source>
        <dbReference type="Proteomes" id="UP001165186"/>
    </source>
</evidence>
<comment type="caution">
    <text evidence="1">The sequence shown here is derived from an EMBL/GenBank/DDBJ whole genome shotgun (WGS) entry which is preliminary data.</text>
</comment>